<evidence type="ECO:0000256" key="5">
    <source>
        <dbReference type="SAM" id="Coils"/>
    </source>
</evidence>
<dbReference type="CDD" id="cd19410">
    <property type="entry name" value="HK9-like_sensor"/>
    <property type="match status" value="1"/>
</dbReference>
<reference evidence="9 10" key="1">
    <citation type="journal article" date="2018" name="Sci. Rep.">
        <title>Rhizobium tumorigenes sp. nov., a novel plant tumorigenic bacterium isolated from cane gall tumors on thornless blackberry.</title>
        <authorList>
            <person name="Kuzmanovi N."/>
            <person name="Smalla K."/>
            <person name="Gronow S."/>
            <person name="PuBawska J."/>
        </authorList>
    </citation>
    <scope>NUCLEOTIDE SEQUENCE [LARGE SCALE GENOMIC DNA]</scope>
    <source>
        <strain evidence="9 10">CCBAU 85046</strain>
    </source>
</reference>
<feature type="transmembrane region" description="Helical" evidence="6">
    <location>
        <begin position="190"/>
        <end position="210"/>
    </location>
</feature>
<organism evidence="9 10">
    <name type="scientific">Rhizobium tubonense</name>
    <dbReference type="NCBI Taxonomy" id="484088"/>
    <lineage>
        <taxon>Bacteria</taxon>
        <taxon>Pseudomonadati</taxon>
        <taxon>Pseudomonadota</taxon>
        <taxon>Alphaproteobacteria</taxon>
        <taxon>Hyphomicrobiales</taxon>
        <taxon>Rhizobiaceae</taxon>
        <taxon>Rhizobium/Agrobacterium group</taxon>
        <taxon>Rhizobium</taxon>
    </lineage>
</organism>
<evidence type="ECO:0000256" key="1">
    <source>
        <dbReference type="ARBA" id="ARBA00004370"/>
    </source>
</evidence>
<dbReference type="Gene3D" id="6.10.340.10">
    <property type="match status" value="1"/>
</dbReference>
<sequence length="642" mass="67916">MSIFMNLRILGKIALSLSVLILISLAVTTVSFRSMTSQEQTASWTDHTYRVLGGLNAIMAAMVDQETGMRGYVISGSEKFLDPQEVGAATYGEQLAKVRTLTSDNPIQQKRLDELDRLAKIWTSTIVDAEKAHMKSPATIEAARQLEISGAGKQSMDGIRAKVKEMSEAESGLLSEREARAAAASATARASIIGGGLAMVVVATLSLLFLSRNIVRPVRGINETMMKLAAGDTAVTVPGIGRRDEVGNMAHSVEVFRQAAIEKARLEQNAEALRNQAEADRISLTAEAEAAAQRRLQEATAGLAAGLRRLASGDLVFQLNEPFAPDFENLRHDLNGAVAQLGETLQAVAQATVAIDSGSREISQSADDLSRRTEQQAASLEETAAALDQITANVTSSSGRAEEARTVAVKANASAAESGKVVANAVDAMQKIEQSSNQVSNIIGVIDEIAFQTNLLALNAGVEAARAGDAGKGFAVVAQEVRELAQRSAQAAKEIKALIHISGVEVQSGVRLVRETGESLKTIEGYIVTVNQHMDAIATSAKEQSLGLAEVNTAVNQMDQVTQQNAAMVEQTNAAGASLASESGKLRELVGQFQLGTTGRPRLVNAAGGRHEPTSPPVRRLAGQVAKAFGGQAAVKESWEEF</sequence>
<dbReference type="SMART" id="SM00304">
    <property type="entry name" value="HAMP"/>
    <property type="match status" value="2"/>
</dbReference>
<feature type="domain" description="HAMP" evidence="8">
    <location>
        <begin position="294"/>
        <end position="346"/>
    </location>
</feature>
<keyword evidence="5" id="KW-0175">Coiled coil</keyword>
<dbReference type="Proteomes" id="UP000248925">
    <property type="component" value="Unassembled WGS sequence"/>
</dbReference>
<dbReference type="Gene3D" id="1.10.287.950">
    <property type="entry name" value="Methyl-accepting chemotaxis protein"/>
    <property type="match status" value="1"/>
</dbReference>
<dbReference type="Pfam" id="PF00672">
    <property type="entry name" value="HAMP"/>
    <property type="match status" value="1"/>
</dbReference>
<evidence type="ECO:0000256" key="4">
    <source>
        <dbReference type="PROSITE-ProRule" id="PRU00284"/>
    </source>
</evidence>
<keyword evidence="6" id="KW-1133">Transmembrane helix</keyword>
<gene>
    <name evidence="9" type="ORF">CPY51_16725</name>
</gene>
<keyword evidence="10" id="KW-1185">Reference proteome</keyword>
<protein>
    <submittedName>
        <fullName evidence="9">Chemotaxis protein</fullName>
    </submittedName>
</protein>
<feature type="coiled-coil region" evidence="5">
    <location>
        <begin position="256"/>
        <end position="294"/>
    </location>
</feature>
<dbReference type="SUPFAM" id="SSF58104">
    <property type="entry name" value="Methyl-accepting chemotaxis protein (MCP) signaling domain"/>
    <property type="match status" value="1"/>
</dbReference>
<dbReference type="InterPro" id="IPR051310">
    <property type="entry name" value="MCP_chemotaxis"/>
</dbReference>
<keyword evidence="2" id="KW-0145">Chemotaxis</keyword>
<dbReference type="PANTHER" id="PTHR43531:SF11">
    <property type="entry name" value="METHYL-ACCEPTING CHEMOTAXIS PROTEIN 3"/>
    <property type="match status" value="1"/>
</dbReference>
<evidence type="ECO:0000259" key="8">
    <source>
        <dbReference type="PROSITE" id="PS50885"/>
    </source>
</evidence>
<feature type="domain" description="Methyl-accepting transducer" evidence="7">
    <location>
        <begin position="351"/>
        <end position="580"/>
    </location>
</feature>
<keyword evidence="4" id="KW-0807">Transducer</keyword>
<evidence type="ECO:0000256" key="3">
    <source>
        <dbReference type="ARBA" id="ARBA00029447"/>
    </source>
</evidence>
<name>A0A2W4CQH3_9HYPH</name>
<dbReference type="CDD" id="cd06225">
    <property type="entry name" value="HAMP"/>
    <property type="match status" value="1"/>
</dbReference>
<dbReference type="FunFam" id="1.10.287.950:FF:000001">
    <property type="entry name" value="Methyl-accepting chemotaxis sensory transducer"/>
    <property type="match status" value="1"/>
</dbReference>
<dbReference type="GO" id="GO:0005886">
    <property type="term" value="C:plasma membrane"/>
    <property type="evidence" value="ECO:0007669"/>
    <property type="project" value="TreeGrafter"/>
</dbReference>
<dbReference type="GO" id="GO:0004888">
    <property type="term" value="F:transmembrane signaling receptor activity"/>
    <property type="evidence" value="ECO:0007669"/>
    <property type="project" value="TreeGrafter"/>
</dbReference>
<dbReference type="CDD" id="cd11386">
    <property type="entry name" value="MCP_signal"/>
    <property type="match status" value="1"/>
</dbReference>
<dbReference type="Pfam" id="PF00015">
    <property type="entry name" value="MCPsignal"/>
    <property type="match status" value="1"/>
</dbReference>
<dbReference type="InterPro" id="IPR003660">
    <property type="entry name" value="HAMP_dom"/>
</dbReference>
<evidence type="ECO:0000313" key="10">
    <source>
        <dbReference type="Proteomes" id="UP000248925"/>
    </source>
</evidence>
<dbReference type="InterPro" id="IPR007891">
    <property type="entry name" value="CHASE3"/>
</dbReference>
<dbReference type="GO" id="GO:0006935">
    <property type="term" value="P:chemotaxis"/>
    <property type="evidence" value="ECO:0007669"/>
    <property type="project" value="UniProtKB-KW"/>
</dbReference>
<comment type="caution">
    <text evidence="9">The sequence shown here is derived from an EMBL/GenBank/DDBJ whole genome shotgun (WGS) entry which is preliminary data.</text>
</comment>
<dbReference type="GO" id="GO:0007165">
    <property type="term" value="P:signal transduction"/>
    <property type="evidence" value="ECO:0007669"/>
    <property type="project" value="UniProtKB-KW"/>
</dbReference>
<proteinExistence type="inferred from homology"/>
<dbReference type="OrthoDB" id="1776073at2"/>
<dbReference type="SUPFAM" id="SSF158472">
    <property type="entry name" value="HAMP domain-like"/>
    <property type="match status" value="1"/>
</dbReference>
<dbReference type="EMBL" id="PCDP01000036">
    <property type="protein sequence ID" value="PZM13148.1"/>
    <property type="molecule type" value="Genomic_DNA"/>
</dbReference>
<dbReference type="PROSITE" id="PS50885">
    <property type="entry name" value="HAMP"/>
    <property type="match status" value="2"/>
</dbReference>
<evidence type="ECO:0000259" key="7">
    <source>
        <dbReference type="PROSITE" id="PS50111"/>
    </source>
</evidence>
<evidence type="ECO:0000313" key="9">
    <source>
        <dbReference type="EMBL" id="PZM13148.1"/>
    </source>
</evidence>
<evidence type="ECO:0000256" key="6">
    <source>
        <dbReference type="SAM" id="Phobius"/>
    </source>
</evidence>
<dbReference type="Pfam" id="PF05227">
    <property type="entry name" value="CHASE3"/>
    <property type="match status" value="1"/>
</dbReference>
<dbReference type="PANTHER" id="PTHR43531">
    <property type="entry name" value="PROTEIN ICFG"/>
    <property type="match status" value="1"/>
</dbReference>
<keyword evidence="6" id="KW-0472">Membrane</keyword>
<keyword evidence="6" id="KW-0812">Transmembrane</keyword>
<evidence type="ECO:0000256" key="2">
    <source>
        <dbReference type="ARBA" id="ARBA00022500"/>
    </source>
</evidence>
<dbReference type="InterPro" id="IPR004089">
    <property type="entry name" value="MCPsignal_dom"/>
</dbReference>
<dbReference type="SMART" id="SM00283">
    <property type="entry name" value="MA"/>
    <property type="match status" value="1"/>
</dbReference>
<dbReference type="RefSeq" id="WP_111161344.1">
    <property type="nucleotide sequence ID" value="NZ_PCDP01000036.1"/>
</dbReference>
<dbReference type="PROSITE" id="PS50111">
    <property type="entry name" value="CHEMOTAXIS_TRANSDUC_2"/>
    <property type="match status" value="1"/>
</dbReference>
<accession>A0A2W4CQH3</accession>
<dbReference type="AlphaFoldDB" id="A0A2W4CQH3"/>
<comment type="similarity">
    <text evidence="3">Belongs to the methyl-accepting chemotaxis (MCP) protein family.</text>
</comment>
<comment type="subcellular location">
    <subcellularLocation>
        <location evidence="1">Membrane</location>
    </subcellularLocation>
</comment>
<feature type="domain" description="HAMP" evidence="8">
    <location>
        <begin position="212"/>
        <end position="265"/>
    </location>
</feature>